<dbReference type="PIRSF" id="PIRSF006386">
    <property type="entry name" value="HCCAis_GSTk"/>
    <property type="match status" value="1"/>
</dbReference>
<protein>
    <recommendedName>
        <fullName evidence="1">2-hydroxychromene-2-carboxylate isomerase</fullName>
        <ecNumber evidence="1">5.99.1.4</ecNumber>
    </recommendedName>
</protein>
<dbReference type="InterPro" id="IPR044087">
    <property type="entry name" value="NahD-like"/>
</dbReference>
<dbReference type="InterPro" id="IPR014440">
    <property type="entry name" value="HCCAis_GSTk"/>
</dbReference>
<dbReference type="GO" id="GO:0018845">
    <property type="term" value="F:2-hydroxychromene-2-carboxylate isomerase activity"/>
    <property type="evidence" value="ECO:0007669"/>
    <property type="project" value="UniProtKB-EC"/>
</dbReference>
<evidence type="ECO:0000313" key="3">
    <source>
        <dbReference type="EMBL" id="CAG9165435.1"/>
    </source>
</evidence>
<dbReference type="PANTHER" id="PTHR42943:SF2">
    <property type="entry name" value="GLUTATHIONE S-TRANSFERASE KAPPA 1"/>
    <property type="match status" value="1"/>
</dbReference>
<proteinExistence type="inferred from homology"/>
<dbReference type="CDD" id="cd03022">
    <property type="entry name" value="DsbA_HCCA_Iso"/>
    <property type="match status" value="1"/>
</dbReference>
<dbReference type="Gene3D" id="3.40.30.10">
    <property type="entry name" value="Glutaredoxin"/>
    <property type="match status" value="1"/>
</dbReference>
<evidence type="ECO:0000256" key="1">
    <source>
        <dbReference type="PIRNR" id="PIRNR006386"/>
    </source>
</evidence>
<accession>A0ABM8WDM3</accession>
<dbReference type="InterPro" id="IPR051924">
    <property type="entry name" value="GST_Kappa/NadH"/>
</dbReference>
<comment type="similarity">
    <text evidence="1">Belongs to the GST superfamily. NadH family.</text>
</comment>
<dbReference type="InterPro" id="IPR001853">
    <property type="entry name" value="DSBA-like_thioredoxin_dom"/>
</dbReference>
<gene>
    <name evidence="3" type="primary">nahD</name>
    <name evidence="3" type="ORF">LMG21510_00088</name>
</gene>
<dbReference type="EC" id="5.99.1.4" evidence="1"/>
<feature type="domain" description="DSBA-like thioredoxin" evidence="2">
    <location>
        <begin position="12"/>
        <end position="196"/>
    </location>
</feature>
<name>A0ABM8WDM3_9BURK</name>
<sequence length="216" mass="24568">MSAPLLNPAAPLEFWFEFGSNYSYPSVMRIEALAQRHGVTVVWKPFLLGPVFRSLGWQTSPFVAQREKGAYVWRDMERLCERYALPWRRPSAFPRRALLPMRVALLGADQPWMGKYCRRMMLLNFAEDREIDTPAAVAQVLEGIGLASEPWIEAAQSALNKERLRRQTERARERGIFGAPTFFAGDEMFWGNDRLEDALVWAARSRGWGGTVASAG</sequence>
<evidence type="ECO:0000259" key="2">
    <source>
        <dbReference type="Pfam" id="PF01323"/>
    </source>
</evidence>
<dbReference type="RefSeq" id="WP_224038971.1">
    <property type="nucleotide sequence ID" value="NZ_CAJZAH010000001.1"/>
</dbReference>
<dbReference type="Pfam" id="PF01323">
    <property type="entry name" value="DSBA"/>
    <property type="match status" value="1"/>
</dbReference>
<keyword evidence="1 3" id="KW-0413">Isomerase</keyword>
<dbReference type="InterPro" id="IPR036249">
    <property type="entry name" value="Thioredoxin-like_sf"/>
</dbReference>
<reference evidence="3 4" key="1">
    <citation type="submission" date="2021-08" db="EMBL/GenBank/DDBJ databases">
        <authorList>
            <person name="Peeters C."/>
        </authorList>
    </citation>
    <scope>NUCLEOTIDE SEQUENCE [LARGE SCALE GENOMIC DNA]</scope>
    <source>
        <strain evidence="3 4">LMG 21510</strain>
    </source>
</reference>
<dbReference type="SUPFAM" id="SSF52833">
    <property type="entry name" value="Thioredoxin-like"/>
    <property type="match status" value="1"/>
</dbReference>
<organism evidence="3 4">
    <name type="scientific">Cupriavidus respiraculi</name>
    <dbReference type="NCBI Taxonomy" id="195930"/>
    <lineage>
        <taxon>Bacteria</taxon>
        <taxon>Pseudomonadati</taxon>
        <taxon>Pseudomonadota</taxon>
        <taxon>Betaproteobacteria</taxon>
        <taxon>Burkholderiales</taxon>
        <taxon>Burkholderiaceae</taxon>
        <taxon>Cupriavidus</taxon>
    </lineage>
</organism>
<comment type="caution">
    <text evidence="3">The sequence shown here is derived from an EMBL/GenBank/DDBJ whole genome shotgun (WGS) entry which is preliminary data.</text>
</comment>
<dbReference type="PANTHER" id="PTHR42943">
    <property type="entry name" value="GLUTATHIONE S-TRANSFERASE KAPPA"/>
    <property type="match status" value="1"/>
</dbReference>
<evidence type="ECO:0000313" key="4">
    <source>
        <dbReference type="Proteomes" id="UP000721236"/>
    </source>
</evidence>
<dbReference type="Proteomes" id="UP000721236">
    <property type="component" value="Unassembled WGS sequence"/>
</dbReference>
<comment type="catalytic activity">
    <reaction evidence="1">
        <text>2-hydroxychromene-2-carboxylate = (3E)-4-(2-hydroxyphenyl)-2-oxobut-3-enoate</text>
        <dbReference type="Rhea" id="RHEA:27401"/>
        <dbReference type="ChEBI" id="CHEBI:59350"/>
        <dbReference type="ChEBI" id="CHEBI:59353"/>
        <dbReference type="EC" id="5.99.1.4"/>
    </reaction>
</comment>
<keyword evidence="4" id="KW-1185">Reference proteome</keyword>
<dbReference type="EMBL" id="CAJZAH010000001">
    <property type="protein sequence ID" value="CAG9165435.1"/>
    <property type="molecule type" value="Genomic_DNA"/>
</dbReference>